<proteinExistence type="predicted"/>
<protein>
    <submittedName>
        <fullName evidence="1">Uncharacterized protein</fullName>
    </submittedName>
</protein>
<accession>A0A0F9DWI6</accession>
<dbReference type="InterPro" id="IPR021686">
    <property type="entry name" value="DUF3268"/>
</dbReference>
<dbReference type="AlphaFoldDB" id="A0A0F9DWI6"/>
<comment type="caution">
    <text evidence="1">The sequence shown here is derived from an EMBL/GenBank/DDBJ whole genome shotgun (WGS) entry which is preliminary data.</text>
</comment>
<evidence type="ECO:0000313" key="1">
    <source>
        <dbReference type="EMBL" id="KKL66208.1"/>
    </source>
</evidence>
<sequence>MLTKNKQNSEQLINKGLLCPYCLNLTEYVDSSIIYGKSYGMIYLCKRCDAYVGVHRGTSKALGRLADKKLRHWKKEAHKYFDNIWMRKKCSGARVQGYKWLACELDIQESLCHIGMFDIDRCKKAVEICRPYYKEIDDKAREEL</sequence>
<gene>
    <name evidence="1" type="ORF">LCGC14_2147280</name>
</gene>
<reference evidence="1" key="1">
    <citation type="journal article" date="2015" name="Nature">
        <title>Complex archaea that bridge the gap between prokaryotes and eukaryotes.</title>
        <authorList>
            <person name="Spang A."/>
            <person name="Saw J.H."/>
            <person name="Jorgensen S.L."/>
            <person name="Zaremba-Niedzwiedzka K."/>
            <person name="Martijn J."/>
            <person name="Lind A.E."/>
            <person name="van Eijk R."/>
            <person name="Schleper C."/>
            <person name="Guy L."/>
            <person name="Ettema T.J."/>
        </authorList>
    </citation>
    <scope>NUCLEOTIDE SEQUENCE</scope>
</reference>
<dbReference type="Pfam" id="PF11672">
    <property type="entry name" value="DUF3268"/>
    <property type="match status" value="1"/>
</dbReference>
<dbReference type="EMBL" id="LAZR01027281">
    <property type="protein sequence ID" value="KKL66208.1"/>
    <property type="molecule type" value="Genomic_DNA"/>
</dbReference>
<organism evidence="1">
    <name type="scientific">marine sediment metagenome</name>
    <dbReference type="NCBI Taxonomy" id="412755"/>
    <lineage>
        <taxon>unclassified sequences</taxon>
        <taxon>metagenomes</taxon>
        <taxon>ecological metagenomes</taxon>
    </lineage>
</organism>
<name>A0A0F9DWI6_9ZZZZ</name>